<dbReference type="Pfam" id="PF00512">
    <property type="entry name" value="HisKA"/>
    <property type="match status" value="1"/>
</dbReference>
<keyword evidence="8" id="KW-0902">Two-component regulatory system</keyword>
<dbReference type="Gene3D" id="1.10.287.130">
    <property type="match status" value="1"/>
</dbReference>
<evidence type="ECO:0000313" key="17">
    <source>
        <dbReference type="EMBL" id="SDH61014.1"/>
    </source>
</evidence>
<dbReference type="Pfam" id="PF02518">
    <property type="entry name" value="HATPase_c"/>
    <property type="match status" value="1"/>
</dbReference>
<evidence type="ECO:0000256" key="7">
    <source>
        <dbReference type="ARBA" id="ARBA00022840"/>
    </source>
</evidence>
<dbReference type="InterPro" id="IPR003594">
    <property type="entry name" value="HATPase_dom"/>
</dbReference>
<dbReference type="FunFam" id="1.10.287.130:FF:000002">
    <property type="entry name" value="Two-component osmosensing histidine kinase"/>
    <property type="match status" value="1"/>
</dbReference>
<dbReference type="SUPFAM" id="SSF52172">
    <property type="entry name" value="CheY-like"/>
    <property type="match status" value="1"/>
</dbReference>
<dbReference type="PRINTS" id="PR00344">
    <property type="entry name" value="BCTRLSENSOR"/>
</dbReference>
<keyword evidence="3 13" id="KW-0597">Phosphoprotein</keyword>
<evidence type="ECO:0000259" key="15">
    <source>
        <dbReference type="PROSITE" id="PS50109"/>
    </source>
</evidence>
<protein>
    <recommendedName>
        <fullName evidence="11">Sensory/regulatory protein RpfC</fullName>
        <ecNumber evidence="2">2.7.13.3</ecNumber>
    </recommendedName>
    <alternativeName>
        <fullName evidence="12">Virulence sensor protein BvgS</fullName>
    </alternativeName>
</protein>
<dbReference type="Gene3D" id="3.30.450.20">
    <property type="entry name" value="PAS domain"/>
    <property type="match status" value="2"/>
</dbReference>
<keyword evidence="18" id="KW-1185">Reference proteome</keyword>
<dbReference type="InterPro" id="IPR036097">
    <property type="entry name" value="HisK_dim/P_sf"/>
</dbReference>
<keyword evidence="14" id="KW-0472">Membrane</keyword>
<feature type="modified residue" description="4-aspartylphosphate" evidence="13">
    <location>
        <position position="636"/>
    </location>
</feature>
<evidence type="ECO:0000313" key="18">
    <source>
        <dbReference type="Proteomes" id="UP000198607"/>
    </source>
</evidence>
<dbReference type="PANTHER" id="PTHR45339:SF1">
    <property type="entry name" value="HYBRID SIGNAL TRANSDUCTION HISTIDINE KINASE J"/>
    <property type="match status" value="1"/>
</dbReference>
<reference evidence="17 18" key="1">
    <citation type="submission" date="2016-10" db="EMBL/GenBank/DDBJ databases">
        <authorList>
            <person name="de Groot N.N."/>
        </authorList>
    </citation>
    <scope>NUCLEOTIDE SEQUENCE [LARGE SCALE GENOMIC DNA]</scope>
    <source>
        <strain evidence="17 18">DSM 5885</strain>
    </source>
</reference>
<dbReference type="PROSITE" id="PS50110">
    <property type="entry name" value="RESPONSE_REGULATORY"/>
    <property type="match status" value="1"/>
</dbReference>
<dbReference type="CDD" id="cd00082">
    <property type="entry name" value="HisKA"/>
    <property type="match status" value="1"/>
</dbReference>
<dbReference type="Gene3D" id="3.30.565.10">
    <property type="entry name" value="Histidine kinase-like ATPase, C-terminal domain"/>
    <property type="match status" value="1"/>
</dbReference>
<gene>
    <name evidence="17" type="ORF">SAMN05660652_01941</name>
</gene>
<dbReference type="AlphaFoldDB" id="A0A1G8DTJ2"/>
<dbReference type="PANTHER" id="PTHR45339">
    <property type="entry name" value="HYBRID SIGNAL TRANSDUCTION HISTIDINE KINASE J"/>
    <property type="match status" value="1"/>
</dbReference>
<dbReference type="GO" id="GO:0005524">
    <property type="term" value="F:ATP binding"/>
    <property type="evidence" value="ECO:0007669"/>
    <property type="project" value="UniProtKB-KW"/>
</dbReference>
<feature type="transmembrane region" description="Helical" evidence="14">
    <location>
        <begin position="14"/>
        <end position="35"/>
    </location>
</feature>
<evidence type="ECO:0000256" key="1">
    <source>
        <dbReference type="ARBA" id="ARBA00000085"/>
    </source>
</evidence>
<dbReference type="SMART" id="SM00387">
    <property type="entry name" value="HATPase_c"/>
    <property type="match status" value="1"/>
</dbReference>
<dbReference type="SUPFAM" id="SSF47384">
    <property type="entry name" value="Homodimeric domain of signal transducing histidine kinase"/>
    <property type="match status" value="1"/>
</dbReference>
<comment type="catalytic activity">
    <reaction evidence="1">
        <text>ATP + protein L-histidine = ADP + protein N-phospho-L-histidine.</text>
        <dbReference type="EC" id="2.7.13.3"/>
    </reaction>
</comment>
<dbReference type="InterPro" id="IPR003661">
    <property type="entry name" value="HisK_dim/P_dom"/>
</dbReference>
<keyword evidence="14" id="KW-0812">Transmembrane</keyword>
<comment type="function">
    <text evidence="9">Member of the two-component regulatory system BvgS/BvgA. Phosphorylates BvgA via a four-step phosphorelay in response to environmental signals.</text>
</comment>
<evidence type="ECO:0000256" key="13">
    <source>
        <dbReference type="PROSITE-ProRule" id="PRU00169"/>
    </source>
</evidence>
<dbReference type="STRING" id="83767.SAMN05660652_01941"/>
<dbReference type="InterPro" id="IPR011006">
    <property type="entry name" value="CheY-like_superfamily"/>
</dbReference>
<evidence type="ECO:0000256" key="9">
    <source>
        <dbReference type="ARBA" id="ARBA00058004"/>
    </source>
</evidence>
<dbReference type="Gene3D" id="3.40.50.2300">
    <property type="match status" value="1"/>
</dbReference>
<evidence type="ECO:0000256" key="3">
    <source>
        <dbReference type="ARBA" id="ARBA00022553"/>
    </source>
</evidence>
<evidence type="ECO:0000256" key="14">
    <source>
        <dbReference type="SAM" id="Phobius"/>
    </source>
</evidence>
<dbReference type="SUPFAM" id="SSF55874">
    <property type="entry name" value="ATPase domain of HSP90 chaperone/DNA topoisomerase II/histidine kinase"/>
    <property type="match status" value="1"/>
</dbReference>
<organism evidence="17 18">
    <name type="scientific">Propionivibrio dicarboxylicus</name>
    <dbReference type="NCBI Taxonomy" id="83767"/>
    <lineage>
        <taxon>Bacteria</taxon>
        <taxon>Pseudomonadati</taxon>
        <taxon>Pseudomonadota</taxon>
        <taxon>Betaproteobacteria</taxon>
        <taxon>Rhodocyclales</taxon>
        <taxon>Rhodocyclaceae</taxon>
        <taxon>Propionivibrio</taxon>
    </lineage>
</organism>
<dbReference type="InterPro" id="IPR036890">
    <property type="entry name" value="HATPase_C_sf"/>
</dbReference>
<evidence type="ECO:0000256" key="4">
    <source>
        <dbReference type="ARBA" id="ARBA00022679"/>
    </source>
</evidence>
<dbReference type="SMART" id="SM00448">
    <property type="entry name" value="REC"/>
    <property type="match status" value="1"/>
</dbReference>
<feature type="domain" description="Histidine kinase" evidence="15">
    <location>
        <begin position="340"/>
        <end position="561"/>
    </location>
</feature>
<sequence>MGSDHFMKRLYPKFLFKIGAVAFVSLAAIFAVAYYELGRSKDSVIHEAELRSEVQAQVFAEFSYSAFKRVDELALDLRSYWTGDWQSFAELVQRRQDIIGDISFQVAVIDRDGFVAFSNLAKPTDRTDLSQREHFRVHRDNPETDRLFISKPLQGKVSGKWSIQFTRPVFRNGVFDGVIVLSVSPDLFAGFARKLKLSGASVMAMVRDSGEFMARFPSAEEYFGKVLHNSPYLSPDAAISGTFRQVAATDGVERVYGYVRLPAYGMNFVVGESLGEVLADYHAHRRDVVGVALAVSAAVIILFLLLLRSLVRLEEVRRQLQVSKDLAEAANHAKSAFLAAMSHEIRTPMNGIIGMSQLLLEGDLAPTLRKYAQVLANSAQLLLTIINDILDFSKIEAGKLEIETLDFDLRLLIEDLVAFYTVRAGEKNIAFRQEIVGDLPRCLRGDPHRLRQILNNFLGNAFKFTSSGEVVLAVSLESTSTDGVVLRFAVKDTGVGIAREAQSRLFAPFAQADASTTRTFGGTGLGLAISKQLAEMMGGTVGFSSVEGQGATFWVELPLLVVPETLDVAPATEKSATGDVEAKPYRVLLVEDNSVNQLVAKGLLRRLGVVNVATAVNGQEALERAAMENFDLILMDCQMPVMDGYEATSRLRARHCTVPVIAMTANAVTGDRERCLAAGMNDYISKPISANVLERVLDQWLSPAFGKPAPDRPDPV</sequence>
<keyword evidence="6 17" id="KW-0418">Kinase</keyword>
<evidence type="ECO:0000256" key="2">
    <source>
        <dbReference type="ARBA" id="ARBA00012438"/>
    </source>
</evidence>
<dbReference type="CDD" id="cd12915">
    <property type="entry name" value="PDC2_DGC_like"/>
    <property type="match status" value="1"/>
</dbReference>
<feature type="domain" description="Response regulatory" evidence="16">
    <location>
        <begin position="586"/>
        <end position="701"/>
    </location>
</feature>
<keyword evidence="7" id="KW-0067">ATP-binding</keyword>
<name>A0A1G8DTJ2_9RHOO</name>
<evidence type="ECO:0000259" key="16">
    <source>
        <dbReference type="PROSITE" id="PS50110"/>
    </source>
</evidence>
<proteinExistence type="predicted"/>
<dbReference type="CDD" id="cd16922">
    <property type="entry name" value="HATPase_EvgS-ArcB-TorS-like"/>
    <property type="match status" value="1"/>
</dbReference>
<evidence type="ECO:0000256" key="5">
    <source>
        <dbReference type="ARBA" id="ARBA00022741"/>
    </source>
</evidence>
<keyword evidence="14" id="KW-1133">Transmembrane helix</keyword>
<dbReference type="InterPro" id="IPR005467">
    <property type="entry name" value="His_kinase_dom"/>
</dbReference>
<dbReference type="SMART" id="SM00388">
    <property type="entry name" value="HisKA"/>
    <property type="match status" value="1"/>
</dbReference>
<dbReference type="GO" id="GO:0000155">
    <property type="term" value="F:phosphorelay sensor kinase activity"/>
    <property type="evidence" value="ECO:0007669"/>
    <property type="project" value="InterPro"/>
</dbReference>
<accession>A0A1G8DTJ2</accession>
<dbReference type="EC" id="2.7.13.3" evidence="2"/>
<dbReference type="OrthoDB" id="567977at2"/>
<keyword evidence="5" id="KW-0547">Nucleotide-binding</keyword>
<dbReference type="Pfam" id="PF00072">
    <property type="entry name" value="Response_reg"/>
    <property type="match status" value="1"/>
</dbReference>
<dbReference type="Proteomes" id="UP000198607">
    <property type="component" value="Unassembled WGS sequence"/>
</dbReference>
<evidence type="ECO:0000256" key="12">
    <source>
        <dbReference type="ARBA" id="ARBA00070152"/>
    </source>
</evidence>
<evidence type="ECO:0000256" key="10">
    <source>
        <dbReference type="ARBA" id="ARBA00064003"/>
    </source>
</evidence>
<feature type="transmembrane region" description="Helical" evidence="14">
    <location>
        <begin position="288"/>
        <end position="311"/>
    </location>
</feature>
<dbReference type="CDD" id="cd17546">
    <property type="entry name" value="REC_hyHK_CKI1_RcsC-like"/>
    <property type="match status" value="1"/>
</dbReference>
<dbReference type="PROSITE" id="PS50109">
    <property type="entry name" value="HIS_KIN"/>
    <property type="match status" value="1"/>
</dbReference>
<comment type="subunit">
    <text evidence="10">At low DSF concentrations, interacts with RpfF.</text>
</comment>
<evidence type="ECO:0000256" key="11">
    <source>
        <dbReference type="ARBA" id="ARBA00068150"/>
    </source>
</evidence>
<dbReference type="FunFam" id="3.30.565.10:FF:000010">
    <property type="entry name" value="Sensor histidine kinase RcsC"/>
    <property type="match status" value="1"/>
</dbReference>
<dbReference type="CDD" id="cd12914">
    <property type="entry name" value="PDC1_DGC_like"/>
    <property type="match status" value="1"/>
</dbReference>
<dbReference type="InterPro" id="IPR004358">
    <property type="entry name" value="Sig_transdc_His_kin-like_C"/>
</dbReference>
<evidence type="ECO:0000256" key="6">
    <source>
        <dbReference type="ARBA" id="ARBA00022777"/>
    </source>
</evidence>
<dbReference type="EMBL" id="FNCY01000007">
    <property type="protein sequence ID" value="SDH61014.1"/>
    <property type="molecule type" value="Genomic_DNA"/>
</dbReference>
<evidence type="ECO:0000256" key="8">
    <source>
        <dbReference type="ARBA" id="ARBA00023012"/>
    </source>
</evidence>
<dbReference type="InterPro" id="IPR001789">
    <property type="entry name" value="Sig_transdc_resp-reg_receiver"/>
</dbReference>
<keyword evidence="4" id="KW-0808">Transferase</keyword>